<evidence type="ECO:0000313" key="2">
    <source>
        <dbReference type="Proteomes" id="UP000324550"/>
    </source>
</evidence>
<dbReference type="EMBL" id="VSFC01000026">
    <property type="protein sequence ID" value="TYA56819.1"/>
    <property type="molecule type" value="Genomic_DNA"/>
</dbReference>
<sequence>MKTLLLALSLSFFTNFIFSQTEFARIEKNSNIQANILFHDLNKSKDTLLLKSESEILHIYSINSDYKREIDVYLGETDLQIPLSKLTKGKHVMVVDLNPKKIIFVIYINDNLPVASIEN</sequence>
<reference evidence="1 2" key="1">
    <citation type="submission" date="2019-08" db="EMBL/GenBank/DDBJ databases">
        <title>Formosa sediminis sp. nov., isolated from marine sediment.</title>
        <authorList>
            <person name="Cao W.R."/>
        </authorList>
    </citation>
    <scope>NUCLEOTIDE SEQUENCE [LARGE SCALE GENOMIC DNA]</scope>
    <source>
        <strain evidence="1 2">1494</strain>
    </source>
</reference>
<organism evidence="1 2">
    <name type="scientific">Formosa maritima</name>
    <dbReference type="NCBI Taxonomy" id="2592046"/>
    <lineage>
        <taxon>Bacteria</taxon>
        <taxon>Pseudomonadati</taxon>
        <taxon>Bacteroidota</taxon>
        <taxon>Flavobacteriia</taxon>
        <taxon>Flavobacteriales</taxon>
        <taxon>Flavobacteriaceae</taxon>
        <taxon>Formosa</taxon>
    </lineage>
</organism>
<evidence type="ECO:0008006" key="3">
    <source>
        <dbReference type="Google" id="ProtNLM"/>
    </source>
</evidence>
<accession>A0A5D0GES5</accession>
<dbReference type="Proteomes" id="UP000324550">
    <property type="component" value="Unassembled WGS sequence"/>
</dbReference>
<name>A0A5D0GES5_9FLAO</name>
<keyword evidence="2" id="KW-1185">Reference proteome</keyword>
<gene>
    <name evidence="1" type="ORF">FVF61_05530</name>
</gene>
<comment type="caution">
    <text evidence="1">The sequence shown here is derived from an EMBL/GenBank/DDBJ whole genome shotgun (WGS) entry which is preliminary data.</text>
</comment>
<dbReference type="RefSeq" id="WP_148454204.1">
    <property type="nucleotide sequence ID" value="NZ_VSFC01000026.1"/>
</dbReference>
<dbReference type="AlphaFoldDB" id="A0A5D0GES5"/>
<proteinExistence type="predicted"/>
<evidence type="ECO:0000313" key="1">
    <source>
        <dbReference type="EMBL" id="TYA56819.1"/>
    </source>
</evidence>
<protein>
    <recommendedName>
        <fullName evidence="3">DUF3244 domain-containing protein</fullName>
    </recommendedName>
</protein>
<dbReference type="OrthoDB" id="1429120at2"/>